<dbReference type="Pfam" id="PF07729">
    <property type="entry name" value="FCD"/>
    <property type="match status" value="1"/>
</dbReference>
<dbReference type="Pfam" id="PF00392">
    <property type="entry name" value="GntR"/>
    <property type="match status" value="1"/>
</dbReference>
<name>A0ABV1KIF8_9PSEU</name>
<dbReference type="InterPro" id="IPR000524">
    <property type="entry name" value="Tscrpt_reg_HTH_GntR"/>
</dbReference>
<keyword evidence="1" id="KW-0805">Transcription regulation</keyword>
<evidence type="ECO:0000256" key="2">
    <source>
        <dbReference type="ARBA" id="ARBA00023125"/>
    </source>
</evidence>
<evidence type="ECO:0000313" key="6">
    <source>
        <dbReference type="Proteomes" id="UP001494902"/>
    </source>
</evidence>
<dbReference type="InterPro" id="IPR008920">
    <property type="entry name" value="TF_FadR/GntR_C"/>
</dbReference>
<dbReference type="PROSITE" id="PS50949">
    <property type="entry name" value="HTH_GNTR"/>
    <property type="match status" value="1"/>
</dbReference>
<dbReference type="PANTHER" id="PTHR43537:SF24">
    <property type="entry name" value="GLUCONATE OPERON TRANSCRIPTIONAL REPRESSOR"/>
    <property type="match status" value="1"/>
</dbReference>
<dbReference type="SMART" id="SM00895">
    <property type="entry name" value="FCD"/>
    <property type="match status" value="1"/>
</dbReference>
<dbReference type="PANTHER" id="PTHR43537">
    <property type="entry name" value="TRANSCRIPTIONAL REGULATOR, GNTR FAMILY"/>
    <property type="match status" value="1"/>
</dbReference>
<evidence type="ECO:0000313" key="5">
    <source>
        <dbReference type="EMBL" id="MEQ3554249.1"/>
    </source>
</evidence>
<keyword evidence="3" id="KW-0804">Transcription</keyword>
<keyword evidence="2" id="KW-0238">DNA-binding</keyword>
<reference evidence="5 6" key="1">
    <citation type="submission" date="2024-03" db="EMBL/GenBank/DDBJ databases">
        <title>Draft genome sequence of Pseudonocardia nematodicida JCM 31783.</title>
        <authorList>
            <person name="Butdee W."/>
            <person name="Duangmal K."/>
        </authorList>
    </citation>
    <scope>NUCLEOTIDE SEQUENCE [LARGE SCALE GENOMIC DNA]</scope>
    <source>
        <strain evidence="5 6">JCM 31783</strain>
    </source>
</reference>
<feature type="domain" description="HTH gntR-type" evidence="4">
    <location>
        <begin position="21"/>
        <end position="88"/>
    </location>
</feature>
<dbReference type="Gene3D" id="1.10.10.10">
    <property type="entry name" value="Winged helix-like DNA-binding domain superfamily/Winged helix DNA-binding domain"/>
    <property type="match status" value="1"/>
</dbReference>
<organism evidence="5 6">
    <name type="scientific">Pseudonocardia nematodicida</name>
    <dbReference type="NCBI Taxonomy" id="1206997"/>
    <lineage>
        <taxon>Bacteria</taxon>
        <taxon>Bacillati</taxon>
        <taxon>Actinomycetota</taxon>
        <taxon>Actinomycetes</taxon>
        <taxon>Pseudonocardiales</taxon>
        <taxon>Pseudonocardiaceae</taxon>
        <taxon>Pseudonocardia</taxon>
    </lineage>
</organism>
<dbReference type="InterPro" id="IPR036388">
    <property type="entry name" value="WH-like_DNA-bd_sf"/>
</dbReference>
<dbReference type="RefSeq" id="WP_349301314.1">
    <property type="nucleotide sequence ID" value="NZ_JBEDNQ010000013.1"/>
</dbReference>
<dbReference type="Proteomes" id="UP001494902">
    <property type="component" value="Unassembled WGS sequence"/>
</dbReference>
<dbReference type="InterPro" id="IPR011711">
    <property type="entry name" value="GntR_C"/>
</dbReference>
<proteinExistence type="predicted"/>
<dbReference type="EMBL" id="JBEDNQ010000013">
    <property type="protein sequence ID" value="MEQ3554249.1"/>
    <property type="molecule type" value="Genomic_DNA"/>
</dbReference>
<dbReference type="SUPFAM" id="SSF46785">
    <property type="entry name" value="Winged helix' DNA-binding domain"/>
    <property type="match status" value="1"/>
</dbReference>
<evidence type="ECO:0000256" key="1">
    <source>
        <dbReference type="ARBA" id="ARBA00023015"/>
    </source>
</evidence>
<evidence type="ECO:0000259" key="4">
    <source>
        <dbReference type="PROSITE" id="PS50949"/>
    </source>
</evidence>
<comment type="caution">
    <text evidence="5">The sequence shown here is derived from an EMBL/GenBank/DDBJ whole genome shotgun (WGS) entry which is preliminary data.</text>
</comment>
<sequence length="231" mass="25233">MGAGERKNALTSTGPFKLGTASLTDALIESVRARIINGDIAPGEKITEIRLTTEYRVARSTAKACIEHLTGLGLIRRVAHKTAIVPRLTESEIEDLFFSRSTFEATAAGHLARLRRIPDEVSRAQQAIGLAVDRGDFAESVQADIAFHWGLVHGFESERLSRMYEMISGEIHLTMGQYSAHRRTSPSTVMAEHQAVLDAITAGDEKAACAALTEHIRLAKERIVAELRESG</sequence>
<dbReference type="InterPro" id="IPR036390">
    <property type="entry name" value="WH_DNA-bd_sf"/>
</dbReference>
<protein>
    <submittedName>
        <fullName evidence="5">GntR family transcriptional regulator</fullName>
    </submittedName>
</protein>
<gene>
    <name evidence="5" type="ORF">WIS52_27605</name>
</gene>
<evidence type="ECO:0000256" key="3">
    <source>
        <dbReference type="ARBA" id="ARBA00023163"/>
    </source>
</evidence>
<dbReference type="SUPFAM" id="SSF48008">
    <property type="entry name" value="GntR ligand-binding domain-like"/>
    <property type="match status" value="1"/>
</dbReference>
<accession>A0ABV1KIF8</accession>
<dbReference type="Gene3D" id="1.20.120.530">
    <property type="entry name" value="GntR ligand-binding domain-like"/>
    <property type="match status" value="1"/>
</dbReference>
<keyword evidence="6" id="KW-1185">Reference proteome</keyword>